<proteinExistence type="predicted"/>
<keyword evidence="2" id="KW-1185">Reference proteome</keyword>
<dbReference type="EMBL" id="JAUNZN010000001">
    <property type="protein sequence ID" value="KAK4828798.1"/>
    <property type="molecule type" value="Genomic_DNA"/>
</dbReference>
<name>A0AAN7SHW1_MYCAM</name>
<comment type="caution">
    <text evidence="1">The sequence shown here is derived from an EMBL/GenBank/DDBJ whole genome shotgun (WGS) entry which is preliminary data.</text>
</comment>
<evidence type="ECO:0000313" key="2">
    <source>
        <dbReference type="Proteomes" id="UP001333110"/>
    </source>
</evidence>
<organism evidence="1 2">
    <name type="scientific">Mycteria americana</name>
    <name type="common">Wood stork</name>
    <dbReference type="NCBI Taxonomy" id="33587"/>
    <lineage>
        <taxon>Eukaryota</taxon>
        <taxon>Metazoa</taxon>
        <taxon>Chordata</taxon>
        <taxon>Craniata</taxon>
        <taxon>Vertebrata</taxon>
        <taxon>Euteleostomi</taxon>
        <taxon>Archelosauria</taxon>
        <taxon>Archosauria</taxon>
        <taxon>Dinosauria</taxon>
        <taxon>Saurischia</taxon>
        <taxon>Theropoda</taxon>
        <taxon>Coelurosauria</taxon>
        <taxon>Aves</taxon>
        <taxon>Neognathae</taxon>
        <taxon>Neoaves</taxon>
        <taxon>Aequornithes</taxon>
        <taxon>Ciconiiformes</taxon>
        <taxon>Ciconiidae</taxon>
        <taxon>Mycteria</taxon>
    </lineage>
</organism>
<evidence type="ECO:0008006" key="3">
    <source>
        <dbReference type="Google" id="ProtNLM"/>
    </source>
</evidence>
<gene>
    <name evidence="1" type="ORF">QYF61_000855</name>
</gene>
<reference evidence="1 2" key="1">
    <citation type="journal article" date="2023" name="J. Hered.">
        <title>Chromosome-level genome of the wood stork (Mycteria americana) provides insight into avian chromosome evolution.</title>
        <authorList>
            <person name="Flamio R. Jr."/>
            <person name="Ramstad K.M."/>
        </authorList>
    </citation>
    <scope>NUCLEOTIDE SEQUENCE [LARGE SCALE GENOMIC DNA]</scope>
    <source>
        <strain evidence="1">JAX WOST 10</strain>
    </source>
</reference>
<dbReference type="AlphaFoldDB" id="A0AAN7SHW1"/>
<sequence length="326" mass="37100">MLSQSWALAIQQWSPDTVLCLRAARLGGFAEIQNLTSATAGFPTWDRVILVIGTNWGTRGWRPAPRKEIWGFVLMAAKGANHVLGCIKHSIASWSREVIVPLYTALVWPQLKYCVQFRVPQYKKDIRLLQCVQRRVTKMVKGLEGRTYKEWLRSLEEKTEKITVYNFLKGGSGRGGADLFFLVTSNRTRGNGMKLCEEKFRLDIRKRFFTDGVVDHWNRVPREVVMAPNPLEFKECLDDVLSHMPTDGTLLRPVLWQDNVVEHCYPSIYDAKVSEEEGGRGAPGAGAEIPLQPMMKNMVNEVVPCSPWRIMLEQISNLQPKENPTL</sequence>
<dbReference type="Proteomes" id="UP001333110">
    <property type="component" value="Unassembled WGS sequence"/>
</dbReference>
<evidence type="ECO:0000313" key="1">
    <source>
        <dbReference type="EMBL" id="KAK4828798.1"/>
    </source>
</evidence>
<protein>
    <recommendedName>
        <fullName evidence="3">Reverse transcriptase</fullName>
    </recommendedName>
</protein>
<dbReference type="PANTHER" id="PTHR33332">
    <property type="entry name" value="REVERSE TRANSCRIPTASE DOMAIN-CONTAINING PROTEIN"/>
    <property type="match status" value="1"/>
</dbReference>
<accession>A0AAN7SHW1</accession>